<keyword evidence="16" id="KW-1185">Reference proteome</keyword>
<keyword evidence="5 12" id="KW-0378">Hydrolase</keyword>
<evidence type="ECO:0000256" key="13">
    <source>
        <dbReference type="SAM" id="MobiDB-lite"/>
    </source>
</evidence>
<comment type="caution">
    <text evidence="15">The sequence shown here is derived from an EMBL/GenBank/DDBJ whole genome shotgun (WGS) entry which is preliminary data.</text>
</comment>
<dbReference type="AlphaFoldDB" id="A0A2T1EDC4"/>
<evidence type="ECO:0000256" key="2">
    <source>
        <dbReference type="ARBA" id="ARBA00022485"/>
    </source>
</evidence>
<feature type="binding site" evidence="12">
    <location>
        <position position="196"/>
    </location>
    <ligand>
        <name>[4Fe-4S] cluster</name>
        <dbReference type="ChEBI" id="CHEBI:49883"/>
    </ligand>
</feature>
<evidence type="ECO:0000259" key="14">
    <source>
        <dbReference type="SMART" id="SM00478"/>
    </source>
</evidence>
<accession>A0A2T1EDC4</accession>
<evidence type="ECO:0000256" key="8">
    <source>
        <dbReference type="ARBA" id="ARBA00023125"/>
    </source>
</evidence>
<dbReference type="GO" id="GO:0051539">
    <property type="term" value="F:4 iron, 4 sulfur cluster binding"/>
    <property type="evidence" value="ECO:0007669"/>
    <property type="project" value="UniProtKB-UniRule"/>
</dbReference>
<dbReference type="FunFam" id="1.10.1670.10:FF:000001">
    <property type="entry name" value="Endonuclease III"/>
    <property type="match status" value="1"/>
</dbReference>
<dbReference type="EC" id="4.2.99.18" evidence="12"/>
<dbReference type="GO" id="GO:0019104">
    <property type="term" value="F:DNA N-glycosylase activity"/>
    <property type="evidence" value="ECO:0007669"/>
    <property type="project" value="UniProtKB-UniRule"/>
</dbReference>
<keyword evidence="8 12" id="KW-0238">DNA-binding</keyword>
<keyword evidence="15" id="KW-0255">Endonuclease</keyword>
<proteinExistence type="inferred from homology"/>
<feature type="region of interest" description="Disordered" evidence="13">
    <location>
        <begin position="220"/>
        <end position="247"/>
    </location>
</feature>
<dbReference type="EMBL" id="PVWK01000049">
    <property type="protein sequence ID" value="PSB30695.1"/>
    <property type="molecule type" value="Genomic_DNA"/>
</dbReference>
<evidence type="ECO:0000256" key="9">
    <source>
        <dbReference type="ARBA" id="ARBA00023204"/>
    </source>
</evidence>
<evidence type="ECO:0000256" key="12">
    <source>
        <dbReference type="HAMAP-Rule" id="MF_00942"/>
    </source>
</evidence>
<dbReference type="HAMAP" id="MF_00942">
    <property type="entry name" value="Nth"/>
    <property type="match status" value="1"/>
</dbReference>
<reference evidence="15 16" key="2">
    <citation type="submission" date="2018-03" db="EMBL/GenBank/DDBJ databases">
        <title>The ancient ancestry and fast evolution of plastids.</title>
        <authorList>
            <person name="Moore K.R."/>
            <person name="Magnabosco C."/>
            <person name="Momper L."/>
            <person name="Gold D.A."/>
            <person name="Bosak T."/>
            <person name="Fournier G.P."/>
        </authorList>
    </citation>
    <scope>NUCLEOTIDE SEQUENCE [LARGE SCALE GENOMIC DNA]</scope>
    <source>
        <strain evidence="15 16">ULC18</strain>
    </source>
</reference>
<keyword evidence="11 12" id="KW-0326">Glycosidase</keyword>
<comment type="similarity">
    <text evidence="1 12">Belongs to the Nth/MutY family.</text>
</comment>
<dbReference type="PANTHER" id="PTHR10359:SF18">
    <property type="entry name" value="ENDONUCLEASE III"/>
    <property type="match status" value="1"/>
</dbReference>
<keyword evidence="10 12" id="KW-0456">Lyase</keyword>
<name>A0A2T1EDC4_9CYAN</name>
<evidence type="ECO:0000256" key="5">
    <source>
        <dbReference type="ARBA" id="ARBA00022801"/>
    </source>
</evidence>
<dbReference type="InterPro" id="IPR003265">
    <property type="entry name" value="HhH-GPD_domain"/>
</dbReference>
<comment type="catalytic activity">
    <reaction evidence="12">
        <text>2'-deoxyribonucleotide-(2'-deoxyribose 5'-phosphate)-2'-deoxyribonucleotide-DNA = a 3'-end 2'-deoxyribonucleotide-(2,3-dehydro-2,3-deoxyribose 5'-phosphate)-DNA + a 5'-end 5'-phospho-2'-deoxyribonucleoside-DNA + H(+)</text>
        <dbReference type="Rhea" id="RHEA:66592"/>
        <dbReference type="Rhea" id="RHEA-COMP:13180"/>
        <dbReference type="Rhea" id="RHEA-COMP:16897"/>
        <dbReference type="Rhea" id="RHEA-COMP:17067"/>
        <dbReference type="ChEBI" id="CHEBI:15378"/>
        <dbReference type="ChEBI" id="CHEBI:136412"/>
        <dbReference type="ChEBI" id="CHEBI:157695"/>
        <dbReference type="ChEBI" id="CHEBI:167181"/>
        <dbReference type="EC" id="4.2.99.18"/>
    </reaction>
</comment>
<dbReference type="InterPro" id="IPR003651">
    <property type="entry name" value="Endonuclease3_FeS-loop_motif"/>
</dbReference>
<dbReference type="SUPFAM" id="SSF48150">
    <property type="entry name" value="DNA-glycosylase"/>
    <property type="match status" value="1"/>
</dbReference>
<keyword evidence="3 12" id="KW-0479">Metal-binding</keyword>
<evidence type="ECO:0000256" key="11">
    <source>
        <dbReference type="ARBA" id="ARBA00023295"/>
    </source>
</evidence>
<dbReference type="PIRSF" id="PIRSF001435">
    <property type="entry name" value="Nth"/>
    <property type="match status" value="1"/>
</dbReference>
<dbReference type="PANTHER" id="PTHR10359">
    <property type="entry name" value="A/G-SPECIFIC ADENINE GLYCOSYLASE/ENDONUCLEASE III"/>
    <property type="match status" value="1"/>
</dbReference>
<keyword evidence="6 12" id="KW-0408">Iron</keyword>
<protein>
    <recommendedName>
        <fullName evidence="12">Endonuclease III</fullName>
        <ecNumber evidence="12">4.2.99.18</ecNumber>
    </recommendedName>
    <alternativeName>
        <fullName evidence="12">DNA-(apurinic or apyrimidinic site) lyase</fullName>
    </alternativeName>
</protein>
<comment type="function">
    <text evidence="12">DNA repair enzyme that has both DNA N-glycosylase activity and AP-lyase activity. The DNA N-glycosylase activity releases various damaged pyrimidines from DNA by cleaving the N-glycosidic bond, leaving an AP (apurinic/apyrimidinic) site. The AP-lyase activity cleaves the phosphodiester bond 3' to the AP site by a beta-elimination, leaving a 3'-terminal unsaturated sugar and a product with a terminal 5'-phosphate.</text>
</comment>
<feature type="binding site" evidence="12">
    <location>
        <position position="203"/>
    </location>
    <ligand>
        <name>[4Fe-4S] cluster</name>
        <dbReference type="ChEBI" id="CHEBI:49883"/>
    </ligand>
</feature>
<keyword evidence="4 12" id="KW-0227">DNA damage</keyword>
<sequence length="247" mass="27448">MCASRKLPAKQQRAIEILLRLKRLYPDATCSLDYETPMQLLVATILSAQCTDVRVNMVTPELFRRFPDAAAMAGADLDEIETLVKSTGFYRNKAKNIQAACRMIMTEFGGDVPQVMEDLLKLPGVARKTANVVLANAFGINMGVTVDTHVKRLSFRLGLTKHTDPVRVERDLMKLLPQPDWENWSIRLIYHGRAVCMARNPQCDRCAFADICPSATLSQKPLATPEPDDLAITPEHPQPASVEKSGV</sequence>
<dbReference type="FunFam" id="1.10.340.30:FF:000001">
    <property type="entry name" value="Endonuclease III"/>
    <property type="match status" value="1"/>
</dbReference>
<dbReference type="SMART" id="SM00525">
    <property type="entry name" value="FES"/>
    <property type="match status" value="1"/>
</dbReference>
<feature type="domain" description="HhH-GPD" evidence="14">
    <location>
        <begin position="46"/>
        <end position="194"/>
    </location>
</feature>
<dbReference type="InterPro" id="IPR004036">
    <property type="entry name" value="Endonuclease-III-like_CS2"/>
</dbReference>
<dbReference type="InterPro" id="IPR005759">
    <property type="entry name" value="Nth"/>
</dbReference>
<dbReference type="PROSITE" id="PS01155">
    <property type="entry name" value="ENDONUCLEASE_III_2"/>
    <property type="match status" value="1"/>
</dbReference>
<keyword evidence="2 12" id="KW-0004">4Fe-4S</keyword>
<organism evidence="15 16">
    <name type="scientific">Stenomitos frigidus ULC18</name>
    <dbReference type="NCBI Taxonomy" id="2107698"/>
    <lineage>
        <taxon>Bacteria</taxon>
        <taxon>Bacillati</taxon>
        <taxon>Cyanobacteriota</taxon>
        <taxon>Cyanophyceae</taxon>
        <taxon>Leptolyngbyales</taxon>
        <taxon>Leptolyngbyaceae</taxon>
        <taxon>Stenomitos</taxon>
    </lineage>
</organism>
<dbReference type="Pfam" id="PF00730">
    <property type="entry name" value="HhH-GPD"/>
    <property type="match status" value="1"/>
</dbReference>
<feature type="binding site" evidence="12">
    <location>
        <position position="212"/>
    </location>
    <ligand>
        <name>[4Fe-4S] cluster</name>
        <dbReference type="ChEBI" id="CHEBI:49883"/>
    </ligand>
</feature>
<comment type="cofactor">
    <cofactor evidence="12">
        <name>[4Fe-4S] cluster</name>
        <dbReference type="ChEBI" id="CHEBI:49883"/>
    </cofactor>
    <text evidence="12">Binds 1 [4Fe-4S] cluster.</text>
</comment>
<dbReference type="Pfam" id="PF10576">
    <property type="entry name" value="EndIII_4Fe-2S"/>
    <property type="match status" value="1"/>
</dbReference>
<evidence type="ECO:0000256" key="7">
    <source>
        <dbReference type="ARBA" id="ARBA00023014"/>
    </source>
</evidence>
<evidence type="ECO:0000256" key="10">
    <source>
        <dbReference type="ARBA" id="ARBA00023239"/>
    </source>
</evidence>
<dbReference type="GO" id="GO:0140078">
    <property type="term" value="F:class I DNA-(apurinic or apyrimidinic site) endonuclease activity"/>
    <property type="evidence" value="ECO:0007669"/>
    <property type="project" value="UniProtKB-EC"/>
</dbReference>
<evidence type="ECO:0000256" key="3">
    <source>
        <dbReference type="ARBA" id="ARBA00022723"/>
    </source>
</evidence>
<dbReference type="Proteomes" id="UP000239576">
    <property type="component" value="Unassembled WGS sequence"/>
</dbReference>
<dbReference type="InterPro" id="IPR011257">
    <property type="entry name" value="DNA_glycosylase"/>
</dbReference>
<feature type="binding site" evidence="12">
    <location>
        <position position="206"/>
    </location>
    <ligand>
        <name>[4Fe-4S] cluster</name>
        <dbReference type="ChEBI" id="CHEBI:49883"/>
    </ligand>
</feature>
<dbReference type="NCBIfam" id="TIGR01083">
    <property type="entry name" value="nth"/>
    <property type="match status" value="1"/>
</dbReference>
<evidence type="ECO:0000256" key="4">
    <source>
        <dbReference type="ARBA" id="ARBA00022763"/>
    </source>
</evidence>
<dbReference type="GO" id="GO:0003677">
    <property type="term" value="F:DNA binding"/>
    <property type="evidence" value="ECO:0007669"/>
    <property type="project" value="UniProtKB-UniRule"/>
</dbReference>
<keyword evidence="15" id="KW-0540">Nuclease</keyword>
<dbReference type="Gene3D" id="1.10.340.30">
    <property type="entry name" value="Hypothetical protein, domain 2"/>
    <property type="match status" value="1"/>
</dbReference>
<dbReference type="GO" id="GO:0046872">
    <property type="term" value="F:metal ion binding"/>
    <property type="evidence" value="ECO:0007669"/>
    <property type="project" value="UniProtKB-KW"/>
</dbReference>
<dbReference type="Gene3D" id="1.10.1670.10">
    <property type="entry name" value="Helix-hairpin-Helix base-excision DNA repair enzymes (C-terminal)"/>
    <property type="match status" value="1"/>
</dbReference>
<gene>
    <name evidence="12 15" type="primary">nth</name>
    <name evidence="15" type="ORF">C7B82_08470</name>
</gene>
<dbReference type="RefSeq" id="WP_106255868.1">
    <property type="nucleotide sequence ID" value="NZ_CAWNSW010000047.1"/>
</dbReference>
<evidence type="ECO:0000313" key="16">
    <source>
        <dbReference type="Proteomes" id="UP000239576"/>
    </source>
</evidence>
<dbReference type="CDD" id="cd00056">
    <property type="entry name" value="ENDO3c"/>
    <property type="match status" value="1"/>
</dbReference>
<evidence type="ECO:0000256" key="6">
    <source>
        <dbReference type="ARBA" id="ARBA00023004"/>
    </source>
</evidence>
<evidence type="ECO:0000256" key="1">
    <source>
        <dbReference type="ARBA" id="ARBA00008343"/>
    </source>
</evidence>
<dbReference type="GO" id="GO:0006285">
    <property type="term" value="P:base-excision repair, AP site formation"/>
    <property type="evidence" value="ECO:0007669"/>
    <property type="project" value="TreeGrafter"/>
</dbReference>
<evidence type="ECO:0000313" key="15">
    <source>
        <dbReference type="EMBL" id="PSB30695.1"/>
    </source>
</evidence>
<reference evidence="16" key="1">
    <citation type="submission" date="2018-02" db="EMBL/GenBank/DDBJ databases">
        <authorList>
            <person name="Moore K."/>
            <person name="Momper L."/>
        </authorList>
    </citation>
    <scope>NUCLEOTIDE SEQUENCE [LARGE SCALE GENOMIC DNA]</scope>
    <source>
        <strain evidence="16">ULC18</strain>
    </source>
</reference>
<keyword evidence="7 12" id="KW-0411">Iron-sulfur</keyword>
<dbReference type="SMART" id="SM00478">
    <property type="entry name" value="ENDO3c"/>
    <property type="match status" value="1"/>
</dbReference>
<dbReference type="InterPro" id="IPR023170">
    <property type="entry name" value="HhH_base_excis_C"/>
</dbReference>
<dbReference type="OrthoDB" id="9800977at2"/>
<keyword evidence="9 12" id="KW-0234">DNA repair</keyword>